<sequence>MSKEFEIAREFEVDAPPQEVWDAITSGTGGWLWPMEFEPRQGGAGPFGSTLTNWDPPHRLTSLVEDVEGISQQTLNQIDETIEPRDDGRRSWMRYVHSGIFVEDWDNQYDGASKHTDFYLHTLREYLTHFAGRPVAFSTFDGPGASMASDAFAAVGRALGLADDTAGGARVRAQGPDGAVLDAVVDYRDPYFIGLRTDNALIRFFGRNHWGAPVGISVHDFAADADAKRNETAWQGWLNGVFGAQD</sequence>
<reference evidence="1" key="1">
    <citation type="submission" date="2024-07" db="EMBL/GenBank/DDBJ databases">
        <authorList>
            <person name="Yu S.T."/>
        </authorList>
    </citation>
    <scope>NUCLEOTIDE SEQUENCE</scope>
    <source>
        <strain evidence="1">R35</strain>
    </source>
</reference>
<organism evidence="1">
    <name type="scientific">Streptomyces sp. R35</name>
    <dbReference type="NCBI Taxonomy" id="3238630"/>
    <lineage>
        <taxon>Bacteria</taxon>
        <taxon>Bacillati</taxon>
        <taxon>Actinomycetota</taxon>
        <taxon>Actinomycetes</taxon>
        <taxon>Kitasatosporales</taxon>
        <taxon>Streptomycetaceae</taxon>
        <taxon>Streptomyces</taxon>
    </lineage>
</organism>
<name>A0AB39S3Z5_9ACTN</name>
<dbReference type="Gene3D" id="3.30.530.20">
    <property type="match status" value="1"/>
</dbReference>
<proteinExistence type="predicted"/>
<dbReference type="RefSeq" id="WP_369257591.1">
    <property type="nucleotide sequence ID" value="NZ_CP163440.1"/>
</dbReference>
<accession>A0AB39S3Z5</accession>
<dbReference type="AlphaFoldDB" id="A0AB39S3Z5"/>
<dbReference type="EMBL" id="CP163440">
    <property type="protein sequence ID" value="XDQ61571.1"/>
    <property type="molecule type" value="Genomic_DNA"/>
</dbReference>
<dbReference type="SUPFAM" id="SSF55961">
    <property type="entry name" value="Bet v1-like"/>
    <property type="match status" value="1"/>
</dbReference>
<evidence type="ECO:0000313" key="1">
    <source>
        <dbReference type="EMBL" id="XDQ61571.1"/>
    </source>
</evidence>
<dbReference type="InterPro" id="IPR023393">
    <property type="entry name" value="START-like_dom_sf"/>
</dbReference>
<protein>
    <submittedName>
        <fullName evidence="1">SRPBCC domain-containing protein</fullName>
    </submittedName>
</protein>
<gene>
    <name evidence="1" type="ORF">AB5J50_12630</name>
</gene>